<dbReference type="GO" id="GO:0003697">
    <property type="term" value="F:single-stranded DNA binding"/>
    <property type="evidence" value="ECO:0007669"/>
    <property type="project" value="UniProtKB-UniRule"/>
</dbReference>
<comment type="subunit">
    <text evidence="2">Homotetramer.</text>
</comment>
<keyword evidence="1 2" id="KW-0238">DNA-binding</keyword>
<accession>A0A849HLL5</accession>
<evidence type="ECO:0000256" key="1">
    <source>
        <dbReference type="ARBA" id="ARBA00023125"/>
    </source>
</evidence>
<dbReference type="GO" id="GO:0006260">
    <property type="term" value="P:DNA replication"/>
    <property type="evidence" value="ECO:0007669"/>
    <property type="project" value="InterPro"/>
</dbReference>
<evidence type="ECO:0000313" key="5">
    <source>
        <dbReference type="EMBL" id="NNM48242.1"/>
    </source>
</evidence>
<comment type="caution">
    <text evidence="2">Lacks conserved residue(s) required for the propagation of feature annotation.</text>
</comment>
<evidence type="ECO:0000256" key="4">
    <source>
        <dbReference type="SAM" id="MobiDB-lite"/>
    </source>
</evidence>
<dbReference type="SUPFAM" id="SSF50249">
    <property type="entry name" value="Nucleic acid-binding proteins"/>
    <property type="match status" value="1"/>
</dbReference>
<dbReference type="HAMAP" id="MF_00984">
    <property type="entry name" value="SSB"/>
    <property type="match status" value="1"/>
</dbReference>
<dbReference type="Gene3D" id="2.40.50.140">
    <property type="entry name" value="Nucleic acid-binding proteins"/>
    <property type="match status" value="1"/>
</dbReference>
<dbReference type="PANTHER" id="PTHR10302">
    <property type="entry name" value="SINGLE-STRANDED DNA-BINDING PROTEIN"/>
    <property type="match status" value="1"/>
</dbReference>
<protein>
    <recommendedName>
        <fullName evidence="2 3">Single-stranded DNA-binding protein</fullName>
        <shortName evidence="2">SSB</shortName>
    </recommendedName>
</protein>
<dbReference type="NCBIfam" id="TIGR00621">
    <property type="entry name" value="ssb"/>
    <property type="match status" value="1"/>
</dbReference>
<dbReference type="AlphaFoldDB" id="A0A849HLL5"/>
<comment type="caution">
    <text evidence="5">The sequence shown here is derived from an EMBL/GenBank/DDBJ whole genome shotgun (WGS) entry which is preliminary data.</text>
</comment>
<gene>
    <name evidence="5" type="primary">ssb</name>
    <name evidence="5" type="ORF">HJG52_19835</name>
</gene>
<dbReference type="InterPro" id="IPR000424">
    <property type="entry name" value="Primosome_PriB/ssb"/>
</dbReference>
<dbReference type="Pfam" id="PF00436">
    <property type="entry name" value="SSB"/>
    <property type="match status" value="1"/>
</dbReference>
<sequence length="134" mass="15067">MSTITFAGNLAADPELRFTPSGRGVARFTVIENRRRRTEDGQGWEDAEPNVFRVQAWGSFAENVVESCGKGDRVHVTGSIVTDRWSDKETREDRTAQHVKADEVSFSLRYHTVRATKATRSNNQAHEADDTREG</sequence>
<name>A0A849HLL5_9MICO</name>
<evidence type="ECO:0000256" key="3">
    <source>
        <dbReference type="PIRNR" id="PIRNR002070"/>
    </source>
</evidence>
<dbReference type="InterPro" id="IPR012340">
    <property type="entry name" value="NA-bd_OB-fold"/>
</dbReference>
<organism evidence="5 6">
    <name type="scientific">Knoellia koreensis</name>
    <dbReference type="NCBI Taxonomy" id="2730921"/>
    <lineage>
        <taxon>Bacteria</taxon>
        <taxon>Bacillati</taxon>
        <taxon>Actinomycetota</taxon>
        <taxon>Actinomycetes</taxon>
        <taxon>Micrococcales</taxon>
        <taxon>Intrasporangiaceae</taxon>
        <taxon>Knoellia</taxon>
    </lineage>
</organism>
<dbReference type="InterPro" id="IPR011344">
    <property type="entry name" value="ssDNA-bd"/>
</dbReference>
<reference evidence="5 6" key="1">
    <citation type="submission" date="2020-04" db="EMBL/GenBank/DDBJ databases">
        <title>Knoellia sp. isolate from air conditioner.</title>
        <authorList>
            <person name="Chea S."/>
            <person name="Kim D.-U."/>
        </authorList>
    </citation>
    <scope>NUCLEOTIDE SEQUENCE [LARGE SCALE GENOMIC DNA]</scope>
    <source>
        <strain evidence="5 6">DB2414S</strain>
    </source>
</reference>
<proteinExistence type="inferred from homology"/>
<dbReference type="PROSITE" id="PS50935">
    <property type="entry name" value="SSB"/>
    <property type="match status" value="1"/>
</dbReference>
<dbReference type="CDD" id="cd04496">
    <property type="entry name" value="SSB_OBF"/>
    <property type="match status" value="1"/>
</dbReference>
<keyword evidence="6" id="KW-1185">Reference proteome</keyword>
<dbReference type="PANTHER" id="PTHR10302:SF27">
    <property type="entry name" value="SINGLE-STRANDED DNA-BINDING PROTEIN"/>
    <property type="match status" value="1"/>
</dbReference>
<dbReference type="EMBL" id="JABEPQ010000008">
    <property type="protein sequence ID" value="NNM48242.1"/>
    <property type="molecule type" value="Genomic_DNA"/>
</dbReference>
<evidence type="ECO:0000313" key="6">
    <source>
        <dbReference type="Proteomes" id="UP000588586"/>
    </source>
</evidence>
<dbReference type="GO" id="GO:0009295">
    <property type="term" value="C:nucleoid"/>
    <property type="evidence" value="ECO:0007669"/>
    <property type="project" value="TreeGrafter"/>
</dbReference>
<dbReference type="Proteomes" id="UP000588586">
    <property type="component" value="Unassembled WGS sequence"/>
</dbReference>
<dbReference type="PIRSF" id="PIRSF002070">
    <property type="entry name" value="SSB"/>
    <property type="match status" value="1"/>
</dbReference>
<evidence type="ECO:0000256" key="2">
    <source>
        <dbReference type="HAMAP-Rule" id="MF_00984"/>
    </source>
</evidence>
<dbReference type="RefSeq" id="WP_171245374.1">
    <property type="nucleotide sequence ID" value="NZ_JABEPQ010000008.1"/>
</dbReference>
<feature type="region of interest" description="Disordered" evidence="4">
    <location>
        <begin position="115"/>
        <end position="134"/>
    </location>
</feature>